<dbReference type="EMBL" id="JASSZA010000001">
    <property type="protein sequence ID" value="KAK2119155.1"/>
    <property type="molecule type" value="Genomic_DNA"/>
</dbReference>
<keyword evidence="1" id="KW-0472">Membrane</keyword>
<keyword evidence="1" id="KW-1133">Transmembrane helix</keyword>
<reference evidence="2 3" key="1">
    <citation type="submission" date="2023-05" db="EMBL/GenBank/DDBJ databases">
        <title>B98-5 Cell Line De Novo Hybrid Assembly: An Optical Mapping Approach.</title>
        <authorList>
            <person name="Kananen K."/>
            <person name="Auerbach J.A."/>
            <person name="Kautto E."/>
            <person name="Blachly J.S."/>
        </authorList>
    </citation>
    <scope>NUCLEOTIDE SEQUENCE [LARGE SCALE GENOMIC DNA]</scope>
    <source>
        <strain evidence="2">B95-8</strain>
        <tissue evidence="2">Cell line</tissue>
    </source>
</reference>
<evidence type="ECO:0000256" key="1">
    <source>
        <dbReference type="SAM" id="Phobius"/>
    </source>
</evidence>
<evidence type="ECO:0000313" key="3">
    <source>
        <dbReference type="Proteomes" id="UP001266305"/>
    </source>
</evidence>
<organism evidence="2 3">
    <name type="scientific">Saguinus oedipus</name>
    <name type="common">Cotton-top tamarin</name>
    <name type="synonym">Oedipomidas oedipus</name>
    <dbReference type="NCBI Taxonomy" id="9490"/>
    <lineage>
        <taxon>Eukaryota</taxon>
        <taxon>Metazoa</taxon>
        <taxon>Chordata</taxon>
        <taxon>Craniata</taxon>
        <taxon>Vertebrata</taxon>
        <taxon>Euteleostomi</taxon>
        <taxon>Mammalia</taxon>
        <taxon>Eutheria</taxon>
        <taxon>Euarchontoglires</taxon>
        <taxon>Primates</taxon>
        <taxon>Haplorrhini</taxon>
        <taxon>Platyrrhini</taxon>
        <taxon>Cebidae</taxon>
        <taxon>Callitrichinae</taxon>
        <taxon>Saguinus</taxon>
    </lineage>
</organism>
<sequence length="147" mass="15220">MGWEVRPAWAPVKAPAAVYSWSARLLLCDSDGGSGELPSCEAWLLAVLVEAGVVEAGVVEAGVVEAGVVEVEVVPAETEVEVEGEAVLGVSFLLALFFFLLFCSSFEQNMQGSLRCTASGPSNQGAARTALLGTLKCSRAGQQGSEA</sequence>
<evidence type="ECO:0000313" key="2">
    <source>
        <dbReference type="EMBL" id="KAK2119155.1"/>
    </source>
</evidence>
<feature type="transmembrane region" description="Helical" evidence="1">
    <location>
        <begin position="86"/>
        <end position="106"/>
    </location>
</feature>
<name>A0ABQ9WCF8_SAGOE</name>
<proteinExistence type="predicted"/>
<comment type="caution">
    <text evidence="2">The sequence shown here is derived from an EMBL/GenBank/DDBJ whole genome shotgun (WGS) entry which is preliminary data.</text>
</comment>
<protein>
    <submittedName>
        <fullName evidence="2">Uncharacterized protein</fullName>
    </submittedName>
</protein>
<accession>A0ABQ9WCF8</accession>
<gene>
    <name evidence="2" type="ORF">P7K49_000541</name>
</gene>
<keyword evidence="3" id="KW-1185">Reference proteome</keyword>
<dbReference type="Proteomes" id="UP001266305">
    <property type="component" value="Unassembled WGS sequence"/>
</dbReference>
<keyword evidence="1" id="KW-0812">Transmembrane</keyword>